<protein>
    <recommendedName>
        <fullName evidence="3">Outer membrane lipoprotein-sorting protein</fullName>
    </recommendedName>
</protein>
<evidence type="ECO:0000313" key="1">
    <source>
        <dbReference type="EMBL" id="CDM64653.1"/>
    </source>
</evidence>
<dbReference type="RefSeq" id="WP_157770636.1">
    <property type="nucleotide sequence ID" value="NZ_CBXV010000002.1"/>
</dbReference>
<dbReference type="Proteomes" id="UP000031518">
    <property type="component" value="Unassembled WGS sequence"/>
</dbReference>
<keyword evidence="2" id="KW-1185">Reference proteome</keyword>
<gene>
    <name evidence="1" type="ORF">PYK22_00648</name>
</gene>
<dbReference type="OrthoDB" id="129671at2"/>
<evidence type="ECO:0000313" key="2">
    <source>
        <dbReference type="Proteomes" id="UP000031518"/>
    </source>
</evidence>
<sequence length="285" mass="32349">MRGLSVRFTLTFLAVISSGFFHLSTAQTSNPKLEEIITKHLATIGAEETRRSVSTRLITGIVIATFRSPQLGRIAGNAALASEGEKNIIGMSFDRAEYPIDKFGYDGSEVTTSYIRPGVRSTLADFLKTHETIIEQGLLGGTLSTAWPLFDENKRGAKLEYGGIKRIGEREAYEIRYSPRKGADLKIRIYLDRTTFQHIRTLYERTIPPPMGIAPDLSASQRETRYRMIEDFSDFRKEGGLMLPHTYKLQLELETRNGTYLAEWEMRLSNFAFNQKLHPRIFKAN</sequence>
<organism evidence="1 2">
    <name type="scientific">Pyrinomonas methylaliphatogenes</name>
    <dbReference type="NCBI Taxonomy" id="454194"/>
    <lineage>
        <taxon>Bacteria</taxon>
        <taxon>Pseudomonadati</taxon>
        <taxon>Acidobacteriota</taxon>
        <taxon>Blastocatellia</taxon>
        <taxon>Blastocatellales</taxon>
        <taxon>Pyrinomonadaceae</taxon>
        <taxon>Pyrinomonas</taxon>
    </lineage>
</organism>
<proteinExistence type="predicted"/>
<dbReference type="EMBL" id="CBXV010000002">
    <property type="protein sequence ID" value="CDM64653.1"/>
    <property type="molecule type" value="Genomic_DNA"/>
</dbReference>
<dbReference type="AlphaFoldDB" id="A0A0B6WTV5"/>
<dbReference type="STRING" id="454194.PYK22_00648"/>
<reference evidence="1 2" key="1">
    <citation type="submission" date="2013-12" db="EMBL/GenBank/DDBJ databases">
        <authorList>
            <person name="Stott M."/>
        </authorList>
    </citation>
    <scope>NUCLEOTIDE SEQUENCE [LARGE SCALE GENOMIC DNA]</scope>
    <source>
        <strain evidence="1 2">K22</strain>
    </source>
</reference>
<reference evidence="1 2" key="2">
    <citation type="submission" date="2015-01" db="EMBL/GenBank/DDBJ databases">
        <title>Complete genome sequence of Pyrinomonas methylaliphatogenes type strain K22T.</title>
        <authorList>
            <person name="Lee K.C.Y."/>
            <person name="Power J.F."/>
            <person name="Dunfield P.F."/>
            <person name="Morgan X.C."/>
            <person name="Huttenhower C."/>
            <person name="Stott M.B."/>
        </authorList>
    </citation>
    <scope>NUCLEOTIDE SEQUENCE [LARGE SCALE GENOMIC DNA]</scope>
    <source>
        <strain evidence="1 2">K22</strain>
    </source>
</reference>
<name>A0A0B6WTV5_9BACT</name>
<evidence type="ECO:0008006" key="3">
    <source>
        <dbReference type="Google" id="ProtNLM"/>
    </source>
</evidence>
<accession>A0A0B6WTV5</accession>